<organism evidence="1 2">
    <name type="scientific">Claviceps pazoutovae</name>
    <dbReference type="NCBI Taxonomy" id="1649127"/>
    <lineage>
        <taxon>Eukaryota</taxon>
        <taxon>Fungi</taxon>
        <taxon>Dikarya</taxon>
        <taxon>Ascomycota</taxon>
        <taxon>Pezizomycotina</taxon>
        <taxon>Sordariomycetes</taxon>
        <taxon>Hypocreomycetidae</taxon>
        <taxon>Hypocreales</taxon>
        <taxon>Clavicipitaceae</taxon>
        <taxon>Claviceps</taxon>
    </lineage>
</organism>
<protein>
    <submittedName>
        <fullName evidence="1">Uncharacterized protein</fullName>
    </submittedName>
</protein>
<sequence>MPLNLLDLPVDILELILRPLLVQADAITLCPCGFLERREDLRVGRRPPGGLLVEAIHYTLARFFVEPLPILLIHSAICSIASRLFYQGNMFVLNLRGVHGAHVWNCLYDFSEGTLSHSEASQSINVAEGSDDYRKGTILTMRSALRRIRFLEIRIAHLHHWIETLVLPLVRDMIASGSLTQLHVKLYAPHDVQGATLFMASEYPSGLSSLVFWPPSDMDGSDASTAIFERTPLAELLDAVANPQLLTARLWVSGTAANDEAWRPFRIPRFVGARGGVEAGLSAVRDLVEIDWRSITRVLESGVGGGLSRTLDS</sequence>
<reference evidence="1 2" key="1">
    <citation type="journal article" date="2020" name="bioRxiv">
        <title>Whole genome comparisons of ergot fungi reveals the divergence and evolution of species within the genus Claviceps are the result of varying mechanisms driving genome evolution and host range expansion.</title>
        <authorList>
            <person name="Wyka S.A."/>
            <person name="Mondo S.J."/>
            <person name="Liu M."/>
            <person name="Dettman J."/>
            <person name="Nalam V."/>
            <person name="Broders K.D."/>
        </authorList>
    </citation>
    <scope>NUCLEOTIDE SEQUENCE [LARGE SCALE GENOMIC DNA]</scope>
    <source>
        <strain evidence="1 2">CCC 1485</strain>
    </source>
</reference>
<dbReference type="Proteomes" id="UP000706124">
    <property type="component" value="Unassembled WGS sequence"/>
</dbReference>
<gene>
    <name evidence="1" type="ORF">E4U60_000453</name>
</gene>
<dbReference type="OrthoDB" id="5229512at2759"/>
<evidence type="ECO:0000313" key="1">
    <source>
        <dbReference type="EMBL" id="KAG5940517.1"/>
    </source>
</evidence>
<comment type="caution">
    <text evidence="1">The sequence shown here is derived from an EMBL/GenBank/DDBJ whole genome shotgun (WGS) entry which is preliminary data.</text>
</comment>
<evidence type="ECO:0000313" key="2">
    <source>
        <dbReference type="Proteomes" id="UP000706124"/>
    </source>
</evidence>
<dbReference type="AlphaFoldDB" id="A0A9P7SHG1"/>
<dbReference type="EMBL" id="SRPO01000112">
    <property type="protein sequence ID" value="KAG5940517.1"/>
    <property type="molecule type" value="Genomic_DNA"/>
</dbReference>
<proteinExistence type="predicted"/>
<accession>A0A9P7SHG1</accession>
<keyword evidence="2" id="KW-1185">Reference proteome</keyword>
<name>A0A9P7SHG1_9HYPO</name>